<evidence type="ECO:0000256" key="6">
    <source>
        <dbReference type="PROSITE-ProRule" id="PRU01211"/>
    </source>
</evidence>
<feature type="domain" description="Peptidase M12A" evidence="10">
    <location>
        <begin position="43"/>
        <end position="285"/>
    </location>
</feature>
<comment type="cofactor">
    <cofactor evidence="6 7">
        <name>Zn(2+)</name>
        <dbReference type="ChEBI" id="CHEBI:29105"/>
    </cofactor>
    <text evidence="6 7">Binds 1 zinc ion per subunit.</text>
</comment>
<dbReference type="AlphaFoldDB" id="A0AAD9QPL8"/>
<feature type="active site" evidence="6">
    <location>
        <position position="138"/>
    </location>
</feature>
<evidence type="ECO:0000259" key="10">
    <source>
        <dbReference type="PROSITE" id="PS51864"/>
    </source>
</evidence>
<dbReference type="PROSITE" id="PS51864">
    <property type="entry name" value="ASTACIN"/>
    <property type="match status" value="1"/>
</dbReference>
<dbReference type="EC" id="3.4.24.-" evidence="7"/>
<keyword evidence="1 6" id="KW-0645">Protease</keyword>
<feature type="domain" description="MAM" evidence="9">
    <location>
        <begin position="303"/>
        <end position="345"/>
    </location>
</feature>
<protein>
    <recommendedName>
        <fullName evidence="7">Metalloendopeptidase</fullName>
        <ecNumber evidence="7">3.4.24.-</ecNumber>
    </recommendedName>
</protein>
<dbReference type="SUPFAM" id="SSF55486">
    <property type="entry name" value="Metalloproteases ('zincins'), catalytic domain"/>
    <property type="match status" value="1"/>
</dbReference>
<reference evidence="11" key="1">
    <citation type="journal article" date="2023" name="G3 (Bethesda)">
        <title>Whole genome assembly and annotation of the endangered Caribbean coral Acropora cervicornis.</title>
        <authorList>
            <person name="Selwyn J.D."/>
            <person name="Vollmer S.V."/>
        </authorList>
    </citation>
    <scope>NUCLEOTIDE SEQUENCE</scope>
    <source>
        <strain evidence="11">K2</strain>
    </source>
</reference>
<dbReference type="PROSITE" id="PS50060">
    <property type="entry name" value="MAM_2"/>
    <property type="match status" value="2"/>
</dbReference>
<dbReference type="GO" id="GO:0016020">
    <property type="term" value="C:membrane"/>
    <property type="evidence" value="ECO:0007669"/>
    <property type="project" value="InterPro"/>
</dbReference>
<dbReference type="CDD" id="cd04280">
    <property type="entry name" value="ZnMc_astacin_like"/>
    <property type="match status" value="1"/>
</dbReference>
<dbReference type="Gene3D" id="3.40.390.10">
    <property type="entry name" value="Collagenase (Catalytic Domain)"/>
    <property type="match status" value="1"/>
</dbReference>
<dbReference type="Pfam" id="PF01400">
    <property type="entry name" value="Astacin"/>
    <property type="match status" value="2"/>
</dbReference>
<dbReference type="Proteomes" id="UP001249851">
    <property type="component" value="Unassembled WGS sequence"/>
</dbReference>
<dbReference type="PANTHER" id="PTHR10127:SF780">
    <property type="entry name" value="METALLOENDOPEPTIDASE"/>
    <property type="match status" value="1"/>
</dbReference>
<keyword evidence="7" id="KW-0732">Signal</keyword>
<dbReference type="GO" id="GO:0006508">
    <property type="term" value="P:proteolysis"/>
    <property type="evidence" value="ECO:0007669"/>
    <property type="project" value="UniProtKB-KW"/>
</dbReference>
<feature type="chain" id="PRO_5041769089" description="Metalloendopeptidase" evidence="7">
    <location>
        <begin position="19"/>
        <end position="394"/>
    </location>
</feature>
<dbReference type="Gene3D" id="2.60.120.200">
    <property type="match status" value="2"/>
</dbReference>
<keyword evidence="2 6" id="KW-0479">Metal-binding</keyword>
<dbReference type="PANTHER" id="PTHR10127">
    <property type="entry name" value="DISCOIDIN, CUB, EGF, LAMININ , AND ZINC METALLOPROTEASE DOMAIN CONTAINING"/>
    <property type="match status" value="1"/>
</dbReference>
<dbReference type="EMBL" id="JARQWQ010000020">
    <property type="protein sequence ID" value="KAK2565184.1"/>
    <property type="molecule type" value="Genomic_DNA"/>
</dbReference>
<dbReference type="InterPro" id="IPR013320">
    <property type="entry name" value="ConA-like_dom_sf"/>
</dbReference>
<feature type="signal peptide" evidence="7">
    <location>
        <begin position="1"/>
        <end position="18"/>
    </location>
</feature>
<dbReference type="InterPro" id="IPR006026">
    <property type="entry name" value="Peptidase_Metallo"/>
</dbReference>
<dbReference type="GO" id="GO:0008270">
    <property type="term" value="F:zinc ion binding"/>
    <property type="evidence" value="ECO:0007669"/>
    <property type="project" value="UniProtKB-UniRule"/>
</dbReference>
<evidence type="ECO:0000259" key="9">
    <source>
        <dbReference type="PROSITE" id="PS50060"/>
    </source>
</evidence>
<dbReference type="Pfam" id="PF00629">
    <property type="entry name" value="MAM"/>
    <property type="match status" value="1"/>
</dbReference>
<evidence type="ECO:0000256" key="2">
    <source>
        <dbReference type="ARBA" id="ARBA00022723"/>
    </source>
</evidence>
<dbReference type="InterPro" id="IPR034035">
    <property type="entry name" value="Astacin-like_dom"/>
</dbReference>
<evidence type="ECO:0000313" key="12">
    <source>
        <dbReference type="Proteomes" id="UP001249851"/>
    </source>
</evidence>
<evidence type="ECO:0000313" key="11">
    <source>
        <dbReference type="EMBL" id="KAK2565184.1"/>
    </source>
</evidence>
<comment type="caution">
    <text evidence="6">Lacks conserved residue(s) required for the propagation of feature annotation.</text>
</comment>
<name>A0AAD9QPL8_ACRCE</name>
<keyword evidence="4 6" id="KW-0862">Zinc</keyword>
<evidence type="ECO:0000256" key="8">
    <source>
        <dbReference type="SAM" id="MobiDB-lite"/>
    </source>
</evidence>
<dbReference type="SUPFAM" id="SSF49899">
    <property type="entry name" value="Concanavalin A-like lectins/glucanases"/>
    <property type="match status" value="2"/>
</dbReference>
<organism evidence="11 12">
    <name type="scientific">Acropora cervicornis</name>
    <name type="common">Staghorn coral</name>
    <dbReference type="NCBI Taxonomy" id="6130"/>
    <lineage>
        <taxon>Eukaryota</taxon>
        <taxon>Metazoa</taxon>
        <taxon>Cnidaria</taxon>
        <taxon>Anthozoa</taxon>
        <taxon>Hexacorallia</taxon>
        <taxon>Scleractinia</taxon>
        <taxon>Astrocoeniina</taxon>
        <taxon>Acroporidae</taxon>
        <taxon>Acropora</taxon>
    </lineage>
</organism>
<keyword evidence="12" id="KW-1185">Reference proteome</keyword>
<keyword evidence="5 6" id="KW-0482">Metalloprotease</keyword>
<evidence type="ECO:0000256" key="4">
    <source>
        <dbReference type="ARBA" id="ARBA00022833"/>
    </source>
</evidence>
<sequence length="394" mass="44146">MNKILFLNFAWLLASVAAYSPEENRLIHDGDLVEGDIKVLPGQSRGSVPNRLWEKAEFVYDIESSLDDPRAKRVIASAMAAWNSKTNGCIKFIKRTNQAAYASFFRGSGCWSYVGRTGRKQQISLARGCWYHGIVAHEIGHALGFLHEQSRPDRDAYVEIKFENIQSGQVVFYTILLYLCVTSNDVAYTNNVPIGDWVRKVFTTFHFNRCMNCCLGKENNFRKSNSINSLGTPYDYGSIMHYRANAFSKNGQPTIIPKRAGVTIGNRRALSPIDVQQMMLLYKCKGSSTVPPPITTPPPPGTFRCNFNNGMCGFIQDQDDQFDWTRKKGQTQSSNTGPFGDHTGGEKSGNQGSIWLEQDLRLQGSGPRKLIFEGIRGRNFRGDAAIDDVTIYDC</sequence>
<gene>
    <name evidence="11" type="ORF">P5673_011113</name>
</gene>
<evidence type="ECO:0000256" key="5">
    <source>
        <dbReference type="ARBA" id="ARBA00023049"/>
    </source>
</evidence>
<accession>A0AAD9QPL8</accession>
<dbReference type="InterPro" id="IPR000998">
    <property type="entry name" value="MAM_dom"/>
</dbReference>
<comment type="caution">
    <text evidence="11">The sequence shown here is derived from an EMBL/GenBank/DDBJ whole genome shotgun (WGS) entry which is preliminary data.</text>
</comment>
<dbReference type="GO" id="GO:0004222">
    <property type="term" value="F:metalloendopeptidase activity"/>
    <property type="evidence" value="ECO:0007669"/>
    <property type="project" value="UniProtKB-UniRule"/>
</dbReference>
<evidence type="ECO:0000256" key="3">
    <source>
        <dbReference type="ARBA" id="ARBA00022801"/>
    </source>
</evidence>
<dbReference type="InterPro" id="IPR024079">
    <property type="entry name" value="MetalloPept_cat_dom_sf"/>
</dbReference>
<feature type="binding site" evidence="6">
    <location>
        <position position="147"/>
    </location>
    <ligand>
        <name>Zn(2+)</name>
        <dbReference type="ChEBI" id="CHEBI:29105"/>
        <note>catalytic</note>
    </ligand>
</feature>
<feature type="region of interest" description="Disordered" evidence="8">
    <location>
        <begin position="325"/>
        <end position="351"/>
    </location>
</feature>
<feature type="binding site" evidence="6">
    <location>
        <position position="141"/>
    </location>
    <ligand>
        <name>Zn(2+)</name>
        <dbReference type="ChEBI" id="CHEBI:29105"/>
        <note>catalytic</note>
    </ligand>
</feature>
<dbReference type="PRINTS" id="PR00480">
    <property type="entry name" value="ASTACIN"/>
</dbReference>
<evidence type="ECO:0000256" key="1">
    <source>
        <dbReference type="ARBA" id="ARBA00022670"/>
    </source>
</evidence>
<dbReference type="InterPro" id="IPR001506">
    <property type="entry name" value="Peptidase_M12A"/>
</dbReference>
<evidence type="ECO:0000256" key="7">
    <source>
        <dbReference type="RuleBase" id="RU361183"/>
    </source>
</evidence>
<reference evidence="11" key="2">
    <citation type="journal article" date="2023" name="Science">
        <title>Genomic signatures of disease resistance in endangered staghorn corals.</title>
        <authorList>
            <person name="Vollmer S.V."/>
            <person name="Selwyn J.D."/>
            <person name="Despard B.A."/>
            <person name="Roesel C.L."/>
        </authorList>
    </citation>
    <scope>NUCLEOTIDE SEQUENCE</scope>
    <source>
        <strain evidence="11">K2</strain>
    </source>
</reference>
<feature type="domain" description="MAM" evidence="9">
    <location>
        <begin position="346"/>
        <end position="394"/>
    </location>
</feature>
<feature type="binding site" evidence="6">
    <location>
        <position position="137"/>
    </location>
    <ligand>
        <name>Zn(2+)</name>
        <dbReference type="ChEBI" id="CHEBI:29105"/>
        <note>catalytic</note>
    </ligand>
</feature>
<dbReference type="SMART" id="SM00235">
    <property type="entry name" value="ZnMc"/>
    <property type="match status" value="1"/>
</dbReference>
<keyword evidence="3 6" id="KW-0378">Hydrolase</keyword>
<proteinExistence type="predicted"/>